<protein>
    <submittedName>
        <fullName evidence="1">Uncharacterized protein</fullName>
    </submittedName>
</protein>
<evidence type="ECO:0000313" key="1">
    <source>
        <dbReference type="EMBL" id="KKN43878.1"/>
    </source>
</evidence>
<gene>
    <name evidence="1" type="ORF">LCGC14_0698920</name>
</gene>
<name>A0A0F9TR75_9ZZZZ</name>
<accession>A0A0F9TR75</accession>
<sequence length="31" mass="3667">MCRNNHYSRLQAPLVDFVAAYRESHGYVGRR</sequence>
<proteinExistence type="predicted"/>
<dbReference type="AlphaFoldDB" id="A0A0F9TR75"/>
<organism evidence="1">
    <name type="scientific">marine sediment metagenome</name>
    <dbReference type="NCBI Taxonomy" id="412755"/>
    <lineage>
        <taxon>unclassified sequences</taxon>
        <taxon>metagenomes</taxon>
        <taxon>ecological metagenomes</taxon>
    </lineage>
</organism>
<dbReference type="EMBL" id="LAZR01001483">
    <property type="protein sequence ID" value="KKN43878.1"/>
    <property type="molecule type" value="Genomic_DNA"/>
</dbReference>
<comment type="caution">
    <text evidence="1">The sequence shown here is derived from an EMBL/GenBank/DDBJ whole genome shotgun (WGS) entry which is preliminary data.</text>
</comment>
<reference evidence="1" key="1">
    <citation type="journal article" date="2015" name="Nature">
        <title>Complex archaea that bridge the gap between prokaryotes and eukaryotes.</title>
        <authorList>
            <person name="Spang A."/>
            <person name="Saw J.H."/>
            <person name="Jorgensen S.L."/>
            <person name="Zaremba-Niedzwiedzka K."/>
            <person name="Martijn J."/>
            <person name="Lind A.E."/>
            <person name="van Eijk R."/>
            <person name="Schleper C."/>
            <person name="Guy L."/>
            <person name="Ettema T.J."/>
        </authorList>
    </citation>
    <scope>NUCLEOTIDE SEQUENCE</scope>
</reference>